<accession>A0A6J6IKX4</accession>
<reference evidence="2" key="1">
    <citation type="submission" date="2020-05" db="EMBL/GenBank/DDBJ databases">
        <authorList>
            <person name="Chiriac C."/>
            <person name="Salcher M."/>
            <person name="Ghai R."/>
            <person name="Kavagutti S V."/>
        </authorList>
    </citation>
    <scope>NUCLEOTIDE SEQUENCE</scope>
</reference>
<feature type="transmembrane region" description="Helical" evidence="1">
    <location>
        <begin position="26"/>
        <end position="54"/>
    </location>
</feature>
<keyword evidence="1" id="KW-0812">Transmembrane</keyword>
<protein>
    <submittedName>
        <fullName evidence="2">Unannotated protein</fullName>
    </submittedName>
</protein>
<feature type="transmembrane region" description="Helical" evidence="1">
    <location>
        <begin position="106"/>
        <end position="125"/>
    </location>
</feature>
<organism evidence="2">
    <name type="scientific">freshwater metagenome</name>
    <dbReference type="NCBI Taxonomy" id="449393"/>
    <lineage>
        <taxon>unclassified sequences</taxon>
        <taxon>metagenomes</taxon>
        <taxon>ecological metagenomes</taxon>
    </lineage>
</organism>
<feature type="transmembrane region" description="Helical" evidence="1">
    <location>
        <begin position="131"/>
        <end position="150"/>
    </location>
</feature>
<evidence type="ECO:0000256" key="1">
    <source>
        <dbReference type="SAM" id="Phobius"/>
    </source>
</evidence>
<feature type="transmembrane region" description="Helical" evidence="1">
    <location>
        <begin position="74"/>
        <end position="94"/>
    </location>
</feature>
<name>A0A6J6IKX4_9ZZZZ</name>
<keyword evidence="1" id="KW-1133">Transmembrane helix</keyword>
<dbReference type="AlphaFoldDB" id="A0A6J6IKX4"/>
<evidence type="ECO:0000313" key="2">
    <source>
        <dbReference type="EMBL" id="CAB4625038.1"/>
    </source>
</evidence>
<proteinExistence type="predicted"/>
<sequence length="163" mass="17685">MSDWYAIRGDASALPTDPKNMRFRPLGVTIVGLLVRIAAVWQLAVGIFCISEALTSSQASRLFKGQYLGTVSDGYLWFAGLVAIAFGLILWRVAATLVEGDPAARIFVVALAVLNIIFALLSFPWGIAGMIVNLLVVFLLSSAGSVRWFADSQFEVKRPSAFE</sequence>
<keyword evidence="1" id="KW-0472">Membrane</keyword>
<dbReference type="EMBL" id="CAEZVF010000134">
    <property type="protein sequence ID" value="CAB4625038.1"/>
    <property type="molecule type" value="Genomic_DNA"/>
</dbReference>
<gene>
    <name evidence="2" type="ORF">UFOPK1939_00865</name>
</gene>